<keyword evidence="2" id="KW-0238">DNA-binding</keyword>
<dbReference type="InterPro" id="IPR036390">
    <property type="entry name" value="WH_DNA-bd_sf"/>
</dbReference>
<dbReference type="PROSITE" id="PS50949">
    <property type="entry name" value="HTH_GNTR"/>
    <property type="match status" value="1"/>
</dbReference>
<dbReference type="Pfam" id="PF00392">
    <property type="entry name" value="GntR"/>
    <property type="match status" value="1"/>
</dbReference>
<dbReference type="Proteomes" id="UP001268036">
    <property type="component" value="Unassembled WGS sequence"/>
</dbReference>
<dbReference type="InterPro" id="IPR050679">
    <property type="entry name" value="Bact_HTH_transcr_reg"/>
</dbReference>
<dbReference type="EMBL" id="JAVJAF010000001">
    <property type="protein sequence ID" value="MDR6236448.1"/>
    <property type="molecule type" value="Genomic_DNA"/>
</dbReference>
<proteinExistence type="predicted"/>
<dbReference type="SUPFAM" id="SSF46785">
    <property type="entry name" value="Winged helix' DNA-binding domain"/>
    <property type="match status" value="1"/>
</dbReference>
<dbReference type="Gene3D" id="3.40.1410.10">
    <property type="entry name" value="Chorismate lyase-like"/>
    <property type="match status" value="1"/>
</dbReference>
<dbReference type="SMART" id="SM00345">
    <property type="entry name" value="HTH_GNTR"/>
    <property type="match status" value="1"/>
</dbReference>
<dbReference type="SMART" id="SM00866">
    <property type="entry name" value="UTRA"/>
    <property type="match status" value="1"/>
</dbReference>
<accession>A0AAJ2BLV0</accession>
<evidence type="ECO:0000313" key="5">
    <source>
        <dbReference type="EMBL" id="MDR6236448.1"/>
    </source>
</evidence>
<keyword evidence="1" id="KW-0805">Transcription regulation</keyword>
<dbReference type="PANTHER" id="PTHR44846">
    <property type="entry name" value="MANNOSYL-D-GLYCERATE TRANSPORT/METABOLISM SYSTEM REPRESSOR MNGR-RELATED"/>
    <property type="match status" value="1"/>
</dbReference>
<dbReference type="SUPFAM" id="SSF64288">
    <property type="entry name" value="Chorismate lyase-like"/>
    <property type="match status" value="1"/>
</dbReference>
<dbReference type="Gene3D" id="1.10.10.10">
    <property type="entry name" value="Winged helix-like DNA-binding domain superfamily/Winged helix DNA-binding domain"/>
    <property type="match status" value="1"/>
</dbReference>
<dbReference type="GO" id="GO:0003677">
    <property type="term" value="F:DNA binding"/>
    <property type="evidence" value="ECO:0007669"/>
    <property type="project" value="UniProtKB-KW"/>
</dbReference>
<keyword evidence="3" id="KW-0804">Transcription</keyword>
<comment type="caution">
    <text evidence="5">The sequence shown here is derived from an EMBL/GenBank/DDBJ whole genome shotgun (WGS) entry which is preliminary data.</text>
</comment>
<evidence type="ECO:0000259" key="4">
    <source>
        <dbReference type="PROSITE" id="PS50949"/>
    </source>
</evidence>
<organism evidence="5 6">
    <name type="scientific">Pseudomonas oryzihabitans</name>
    <dbReference type="NCBI Taxonomy" id="47885"/>
    <lineage>
        <taxon>Bacteria</taxon>
        <taxon>Pseudomonadati</taxon>
        <taxon>Pseudomonadota</taxon>
        <taxon>Gammaproteobacteria</taxon>
        <taxon>Pseudomonadales</taxon>
        <taxon>Pseudomonadaceae</taxon>
        <taxon>Pseudomonas</taxon>
    </lineage>
</organism>
<evidence type="ECO:0000256" key="2">
    <source>
        <dbReference type="ARBA" id="ARBA00023125"/>
    </source>
</evidence>
<evidence type="ECO:0000313" key="6">
    <source>
        <dbReference type="Proteomes" id="UP001268036"/>
    </source>
</evidence>
<gene>
    <name evidence="5" type="ORF">QE440_004189</name>
</gene>
<dbReference type="InterPro" id="IPR011663">
    <property type="entry name" value="UTRA"/>
</dbReference>
<dbReference type="CDD" id="cd07377">
    <property type="entry name" value="WHTH_GntR"/>
    <property type="match status" value="1"/>
</dbReference>
<protein>
    <submittedName>
        <fullName evidence="5">GntR family transcriptional regulator</fullName>
    </submittedName>
</protein>
<dbReference type="Pfam" id="PF07702">
    <property type="entry name" value="UTRA"/>
    <property type="match status" value="1"/>
</dbReference>
<dbReference type="InterPro" id="IPR028978">
    <property type="entry name" value="Chorismate_lyase_/UTRA_dom_sf"/>
</dbReference>
<dbReference type="PANTHER" id="PTHR44846:SF1">
    <property type="entry name" value="MANNOSYL-D-GLYCERATE TRANSPORT_METABOLISM SYSTEM REPRESSOR MNGR-RELATED"/>
    <property type="match status" value="1"/>
</dbReference>
<dbReference type="InterPro" id="IPR036388">
    <property type="entry name" value="WH-like_DNA-bd_sf"/>
</dbReference>
<name>A0AAJ2BLV0_9PSED</name>
<dbReference type="RefSeq" id="WP_309761437.1">
    <property type="nucleotide sequence ID" value="NZ_JAVJAF010000001.1"/>
</dbReference>
<evidence type="ECO:0000256" key="1">
    <source>
        <dbReference type="ARBA" id="ARBA00023015"/>
    </source>
</evidence>
<dbReference type="AlphaFoldDB" id="A0AAJ2BLV0"/>
<reference evidence="5" key="1">
    <citation type="submission" date="2023-08" db="EMBL/GenBank/DDBJ databases">
        <title>Functional and genomic diversity of the sorghum phyllosphere microbiome.</title>
        <authorList>
            <person name="Shade A."/>
        </authorList>
    </citation>
    <scope>NUCLEOTIDE SEQUENCE</scope>
    <source>
        <strain evidence="5">SORGH_AS_0201</strain>
    </source>
</reference>
<dbReference type="GO" id="GO:0003700">
    <property type="term" value="F:DNA-binding transcription factor activity"/>
    <property type="evidence" value="ECO:0007669"/>
    <property type="project" value="InterPro"/>
</dbReference>
<feature type="domain" description="HTH gntR-type" evidence="4">
    <location>
        <begin position="8"/>
        <end position="76"/>
    </location>
</feature>
<dbReference type="GO" id="GO:0045892">
    <property type="term" value="P:negative regulation of DNA-templated transcription"/>
    <property type="evidence" value="ECO:0007669"/>
    <property type="project" value="TreeGrafter"/>
</dbReference>
<sequence length="241" mass="27616">MNSVDTRLPLYQRLRDDLATAIARQQWRPGEAIPTEAILCERYSVSPGTVRKALDLLVDEGVLERFQGRGTFVRRPQFDHSLFRFFRFENANGERVVPDSHILLREQRNAPADVAKALQLAEGSRVVYLHRLRLIAGRAVLEEHIWLDASRFGALLEWPLEAFGPLLYPLYEQQCGEAVARAEEQLSVTQGAAETERLLQLPAGQPLVQIERLALGYDGRPLEWRRSRGDALNFRYRTEIR</sequence>
<evidence type="ECO:0000256" key="3">
    <source>
        <dbReference type="ARBA" id="ARBA00023163"/>
    </source>
</evidence>
<dbReference type="InterPro" id="IPR000524">
    <property type="entry name" value="Tscrpt_reg_HTH_GntR"/>
</dbReference>